<dbReference type="EMBL" id="JAGYWB010000010">
    <property type="protein sequence ID" value="KAI0507123.1"/>
    <property type="molecule type" value="Genomic_DNA"/>
</dbReference>
<evidence type="ECO:0000313" key="2">
    <source>
        <dbReference type="EMBL" id="KAI0507123.1"/>
    </source>
</evidence>
<feature type="transmembrane region" description="Helical" evidence="1">
    <location>
        <begin position="102"/>
        <end position="121"/>
    </location>
</feature>
<keyword evidence="1" id="KW-1133">Transmembrane helix</keyword>
<dbReference type="AlphaFoldDB" id="A0A8T3B6T3"/>
<evidence type="ECO:0000313" key="3">
    <source>
        <dbReference type="Proteomes" id="UP000829196"/>
    </source>
</evidence>
<accession>A0A8T3B6T3</accession>
<comment type="caution">
    <text evidence="2">The sequence shown here is derived from an EMBL/GenBank/DDBJ whole genome shotgun (WGS) entry which is preliminary data.</text>
</comment>
<keyword evidence="1" id="KW-0812">Transmembrane</keyword>
<gene>
    <name evidence="2" type="ORF">KFK09_013241</name>
</gene>
<protein>
    <submittedName>
        <fullName evidence="2">Uncharacterized protein</fullName>
    </submittedName>
</protein>
<sequence length="146" mass="17047">MTFLRNRYSPMYRTQSTTNLTSALACTEFEIVVLSPKYKTLCDFIQISFTLIDSSCLAYIKIVNSISYRKFQWAFSSPIIYFLSPAVLSSQKSTKHVIVLPWGWRFQLLISFFFFAIFGEFNRKLSQLYFRPQAQYFVVGAKALNH</sequence>
<feature type="transmembrane region" description="Helical" evidence="1">
    <location>
        <begin position="71"/>
        <end position="90"/>
    </location>
</feature>
<name>A0A8T3B6T3_DENNO</name>
<organism evidence="2 3">
    <name type="scientific">Dendrobium nobile</name>
    <name type="common">Orchid</name>
    <dbReference type="NCBI Taxonomy" id="94219"/>
    <lineage>
        <taxon>Eukaryota</taxon>
        <taxon>Viridiplantae</taxon>
        <taxon>Streptophyta</taxon>
        <taxon>Embryophyta</taxon>
        <taxon>Tracheophyta</taxon>
        <taxon>Spermatophyta</taxon>
        <taxon>Magnoliopsida</taxon>
        <taxon>Liliopsida</taxon>
        <taxon>Asparagales</taxon>
        <taxon>Orchidaceae</taxon>
        <taxon>Epidendroideae</taxon>
        <taxon>Malaxideae</taxon>
        <taxon>Dendrobiinae</taxon>
        <taxon>Dendrobium</taxon>
    </lineage>
</organism>
<evidence type="ECO:0000256" key="1">
    <source>
        <dbReference type="SAM" id="Phobius"/>
    </source>
</evidence>
<reference evidence="2" key="1">
    <citation type="journal article" date="2022" name="Front. Genet.">
        <title>Chromosome-Scale Assembly of the Dendrobium nobile Genome Provides Insights Into the Molecular Mechanism of the Biosynthesis of the Medicinal Active Ingredient of Dendrobium.</title>
        <authorList>
            <person name="Xu Q."/>
            <person name="Niu S.-C."/>
            <person name="Li K.-L."/>
            <person name="Zheng P.-J."/>
            <person name="Zhang X.-J."/>
            <person name="Jia Y."/>
            <person name="Liu Y."/>
            <person name="Niu Y.-X."/>
            <person name="Yu L.-H."/>
            <person name="Chen D.-F."/>
            <person name="Zhang G.-Q."/>
        </authorList>
    </citation>
    <scope>NUCLEOTIDE SEQUENCE</scope>
    <source>
        <tissue evidence="2">Leaf</tissue>
    </source>
</reference>
<proteinExistence type="predicted"/>
<keyword evidence="1" id="KW-0472">Membrane</keyword>
<keyword evidence="3" id="KW-1185">Reference proteome</keyword>
<dbReference type="Proteomes" id="UP000829196">
    <property type="component" value="Unassembled WGS sequence"/>
</dbReference>
<dbReference type="PROSITE" id="PS51257">
    <property type="entry name" value="PROKAR_LIPOPROTEIN"/>
    <property type="match status" value="1"/>
</dbReference>